<dbReference type="RefSeq" id="WP_251740504.1">
    <property type="nucleotide sequence ID" value="NZ_JBHUOJ010000033.1"/>
</dbReference>
<dbReference type="Gene3D" id="2.40.33.20">
    <property type="entry name" value="PK beta-barrel domain-like"/>
    <property type="match status" value="1"/>
</dbReference>
<comment type="caution">
    <text evidence="2">The sequence shown here is derived from an EMBL/GenBank/DDBJ whole genome shotgun (WGS) entry which is preliminary data.</text>
</comment>
<evidence type="ECO:0000259" key="1">
    <source>
        <dbReference type="PROSITE" id="PS51340"/>
    </source>
</evidence>
<organism evidence="2 3">
    <name type="scientific">Christiangramia antarctica</name>
    <dbReference type="NCBI Taxonomy" id="2058158"/>
    <lineage>
        <taxon>Bacteria</taxon>
        <taxon>Pseudomonadati</taxon>
        <taxon>Bacteroidota</taxon>
        <taxon>Flavobacteriia</taxon>
        <taxon>Flavobacteriales</taxon>
        <taxon>Flavobacteriaceae</taxon>
        <taxon>Christiangramia</taxon>
    </lineage>
</organism>
<dbReference type="PROSITE" id="PS51340">
    <property type="entry name" value="MOSC"/>
    <property type="match status" value="1"/>
</dbReference>
<feature type="domain" description="MOSC" evidence="1">
    <location>
        <begin position="28"/>
        <end position="163"/>
    </location>
</feature>
<dbReference type="InterPro" id="IPR005302">
    <property type="entry name" value="MoCF_Sase_C"/>
</dbReference>
<protein>
    <submittedName>
        <fullName evidence="2">MOSC domain-containing protein</fullName>
    </submittedName>
</protein>
<evidence type="ECO:0000313" key="2">
    <source>
        <dbReference type="EMBL" id="MFD2834563.1"/>
    </source>
</evidence>
<gene>
    <name evidence="2" type="ORF">ACFSYS_14825</name>
</gene>
<name>A0ABW5X8K2_9FLAO</name>
<keyword evidence="3" id="KW-1185">Reference proteome</keyword>
<proteinExistence type="predicted"/>
<dbReference type="SUPFAM" id="SSF50800">
    <property type="entry name" value="PK beta-barrel domain-like"/>
    <property type="match status" value="1"/>
</dbReference>
<dbReference type="InterPro" id="IPR011037">
    <property type="entry name" value="Pyrv_Knase-like_insert_dom_sf"/>
</dbReference>
<accession>A0ABW5X8K2</accession>
<dbReference type="PANTHER" id="PTHR30212">
    <property type="entry name" value="PROTEIN YIIM"/>
    <property type="match status" value="1"/>
</dbReference>
<dbReference type="Pfam" id="PF03473">
    <property type="entry name" value="MOSC"/>
    <property type="match status" value="1"/>
</dbReference>
<dbReference type="Proteomes" id="UP001597438">
    <property type="component" value="Unassembled WGS sequence"/>
</dbReference>
<sequence>MKIISTNIAEQKIVKWRGQKVKTGIYKYPVDQPIYLEKEEVKGDEISDRKHHGGAHKACYLFAAEQYPYWKKLYPDLNWKYGMFGENLTIEGFHEKEIMVGSIYQLGDAIVQITQPREPCYKLGIRFKTQKVLKQFIARGCPGTYVSVLEQGKVSKGDILKLKEESETGVSVWDFFELLYSKDKNKEHIQMLISTDGLPKKKMEKLAAFL</sequence>
<dbReference type="EMBL" id="JBHUOJ010000033">
    <property type="protein sequence ID" value="MFD2834563.1"/>
    <property type="molecule type" value="Genomic_DNA"/>
</dbReference>
<evidence type="ECO:0000313" key="3">
    <source>
        <dbReference type="Proteomes" id="UP001597438"/>
    </source>
</evidence>
<dbReference type="PANTHER" id="PTHR30212:SF2">
    <property type="entry name" value="PROTEIN YIIM"/>
    <property type="match status" value="1"/>
</dbReference>
<dbReference type="InterPro" id="IPR052353">
    <property type="entry name" value="Benzoxazolinone_Detox_Enz"/>
</dbReference>
<reference evidence="3" key="1">
    <citation type="journal article" date="2019" name="Int. J. Syst. Evol. Microbiol.">
        <title>The Global Catalogue of Microorganisms (GCM) 10K type strain sequencing project: providing services to taxonomists for standard genome sequencing and annotation.</title>
        <authorList>
            <consortium name="The Broad Institute Genomics Platform"/>
            <consortium name="The Broad Institute Genome Sequencing Center for Infectious Disease"/>
            <person name="Wu L."/>
            <person name="Ma J."/>
        </authorList>
    </citation>
    <scope>NUCLEOTIDE SEQUENCE [LARGE SCALE GENOMIC DNA]</scope>
    <source>
        <strain evidence="3">KCTC 52925</strain>
    </source>
</reference>